<evidence type="ECO:0008006" key="3">
    <source>
        <dbReference type="Google" id="ProtNLM"/>
    </source>
</evidence>
<sequence length="169" mass="19892">MQLTNRDIEIISFIEKNGGATINQIAQLFFTNYTTCSIRLKKLADNKFLKVAIQPHIGKKVYYKFKMPSFHALIINNILIENKDNIDFYQREYKIKSFKIDCIIILKTGKLLVIEIDIYNKTKSNKIKNIIDILNNANIGEFEIRIYGMRERKDKIKGVKYINILRKKI</sequence>
<dbReference type="InterPro" id="IPR036390">
    <property type="entry name" value="WH_DNA-bd_sf"/>
</dbReference>
<dbReference type="Proteomes" id="UP001321763">
    <property type="component" value="Plasmid pKHSU-234311-028-2"/>
</dbReference>
<dbReference type="Pfam" id="PF13412">
    <property type="entry name" value="HTH_24"/>
    <property type="match status" value="1"/>
</dbReference>
<name>A0ABC8EJW0_CLOTA</name>
<evidence type="ECO:0000313" key="1">
    <source>
        <dbReference type="EMBL" id="BDR82577.1"/>
    </source>
</evidence>
<protein>
    <recommendedName>
        <fullName evidence="3">HTH asnC-type domain-containing protein</fullName>
    </recommendedName>
</protein>
<geneLocation type="plasmid" evidence="1 2">
    <name>pKHSU-234311-028-2</name>
</geneLocation>
<reference evidence="1 2" key="1">
    <citation type="submission" date="2022-09" db="EMBL/GenBank/DDBJ databases">
        <title>complete genome sequences of Clostridium tetani str. KHSU-234311-028 isolated from soil.</title>
        <authorList>
            <person name="Sekizuka T."/>
            <person name="Shitada C."/>
            <person name="Takahashi M."/>
            <person name="Kuroda M."/>
        </authorList>
    </citation>
    <scope>NUCLEOTIDE SEQUENCE [LARGE SCALE GENOMIC DNA]</scope>
    <source>
        <strain evidence="1 2">KHSU-234311-028</strain>
        <plasmid evidence="1 2">pKHSU-234311-028-2</plasmid>
    </source>
</reference>
<organism evidence="1 2">
    <name type="scientific">Clostridium tetani</name>
    <dbReference type="NCBI Taxonomy" id="1513"/>
    <lineage>
        <taxon>Bacteria</taxon>
        <taxon>Bacillati</taxon>
        <taxon>Bacillota</taxon>
        <taxon>Clostridia</taxon>
        <taxon>Eubacteriales</taxon>
        <taxon>Clostridiaceae</taxon>
        <taxon>Clostridium</taxon>
    </lineage>
</organism>
<dbReference type="SUPFAM" id="SSF46785">
    <property type="entry name" value="Winged helix' DNA-binding domain"/>
    <property type="match status" value="1"/>
</dbReference>
<accession>A0ABC8EJW0</accession>
<dbReference type="RefSeq" id="WP_317725100.1">
    <property type="nucleotide sequence ID" value="NZ_AP026820.1"/>
</dbReference>
<evidence type="ECO:0000313" key="2">
    <source>
        <dbReference type="Proteomes" id="UP001321763"/>
    </source>
</evidence>
<proteinExistence type="predicted"/>
<dbReference type="EMBL" id="AP026820">
    <property type="protein sequence ID" value="BDR82577.1"/>
    <property type="molecule type" value="Genomic_DNA"/>
</dbReference>
<keyword evidence="1" id="KW-0614">Plasmid</keyword>
<gene>
    <name evidence="1" type="ORF">K234311028_p20600</name>
</gene>
<dbReference type="AlphaFoldDB" id="A0ABC8EJW0"/>